<keyword evidence="4 5" id="KW-0472">Membrane</keyword>
<feature type="transmembrane region" description="Helical" evidence="5">
    <location>
        <begin position="6"/>
        <end position="21"/>
    </location>
</feature>
<dbReference type="GO" id="GO:0016020">
    <property type="term" value="C:membrane"/>
    <property type="evidence" value="ECO:0007669"/>
    <property type="project" value="UniProtKB-SubCell"/>
</dbReference>
<feature type="transmembrane region" description="Helical" evidence="5">
    <location>
        <begin position="113"/>
        <end position="134"/>
    </location>
</feature>
<evidence type="ECO:0000256" key="2">
    <source>
        <dbReference type="ARBA" id="ARBA00022692"/>
    </source>
</evidence>
<evidence type="ECO:0000256" key="3">
    <source>
        <dbReference type="ARBA" id="ARBA00022989"/>
    </source>
</evidence>
<dbReference type="InterPro" id="IPR052719">
    <property type="entry name" value="CvpA-like"/>
</dbReference>
<evidence type="ECO:0000313" key="6">
    <source>
        <dbReference type="EMBL" id="SVC33899.1"/>
    </source>
</evidence>
<feature type="transmembrane region" description="Helical" evidence="5">
    <location>
        <begin position="67"/>
        <end position="93"/>
    </location>
</feature>
<accession>A0A382LB71</accession>
<comment type="subcellular location">
    <subcellularLocation>
        <location evidence="1">Membrane</location>
        <topology evidence="1">Multi-pass membrane protein</topology>
    </subcellularLocation>
</comment>
<evidence type="ECO:0008006" key="7">
    <source>
        <dbReference type="Google" id="ProtNLM"/>
    </source>
</evidence>
<dbReference type="EMBL" id="UINC01085924">
    <property type="protein sequence ID" value="SVC33899.1"/>
    <property type="molecule type" value="Genomic_DNA"/>
</dbReference>
<organism evidence="6">
    <name type="scientific">marine metagenome</name>
    <dbReference type="NCBI Taxonomy" id="408172"/>
    <lineage>
        <taxon>unclassified sequences</taxon>
        <taxon>metagenomes</taxon>
        <taxon>ecological metagenomes</taxon>
    </lineage>
</organism>
<reference evidence="6" key="1">
    <citation type="submission" date="2018-05" db="EMBL/GenBank/DDBJ databases">
        <authorList>
            <person name="Lanie J.A."/>
            <person name="Ng W.-L."/>
            <person name="Kazmierczak K.M."/>
            <person name="Andrzejewski T.M."/>
            <person name="Davidsen T.M."/>
            <person name="Wayne K.J."/>
            <person name="Tettelin H."/>
            <person name="Glass J.I."/>
            <person name="Rusch D."/>
            <person name="Podicherti R."/>
            <person name="Tsui H.-C.T."/>
            <person name="Winkler M.E."/>
        </authorList>
    </citation>
    <scope>NUCLEOTIDE SEQUENCE</scope>
</reference>
<sequence>MSIFDFIIIFIIGICFLFSFYKGMVREVFSFLGYLIGYILAMDYYEEFSITLQSMISQEIMSRISEFTIVFIIIKILVALFIFFIVKVVFDLIGRLIRKGVAGNVVMSFPDRIIGGVLGSFKGLVIIAIIMFPLSLFRGGYENVTKGSIFTPYL</sequence>
<keyword evidence="2 5" id="KW-0812">Transmembrane</keyword>
<dbReference type="PANTHER" id="PTHR36926:SF1">
    <property type="entry name" value="COLICIN V PRODUCTION PROTEIN"/>
    <property type="match status" value="1"/>
</dbReference>
<protein>
    <recommendedName>
        <fullName evidence="7">CvpA family protein</fullName>
    </recommendedName>
</protein>
<keyword evidence="3 5" id="KW-1133">Transmembrane helix</keyword>
<dbReference type="GO" id="GO:0009403">
    <property type="term" value="P:toxin biosynthetic process"/>
    <property type="evidence" value="ECO:0007669"/>
    <property type="project" value="InterPro"/>
</dbReference>
<evidence type="ECO:0000256" key="4">
    <source>
        <dbReference type="ARBA" id="ARBA00023136"/>
    </source>
</evidence>
<feature type="transmembrane region" description="Helical" evidence="5">
    <location>
        <begin position="28"/>
        <end position="45"/>
    </location>
</feature>
<evidence type="ECO:0000256" key="1">
    <source>
        <dbReference type="ARBA" id="ARBA00004141"/>
    </source>
</evidence>
<dbReference type="InterPro" id="IPR003825">
    <property type="entry name" value="Colicin-V_CvpA"/>
</dbReference>
<feature type="non-terminal residue" evidence="6">
    <location>
        <position position="154"/>
    </location>
</feature>
<name>A0A382LB71_9ZZZZ</name>
<dbReference type="Pfam" id="PF02674">
    <property type="entry name" value="Colicin_V"/>
    <property type="match status" value="1"/>
</dbReference>
<dbReference type="AlphaFoldDB" id="A0A382LB71"/>
<proteinExistence type="predicted"/>
<dbReference type="PANTHER" id="PTHR36926">
    <property type="entry name" value="COLICIN V PRODUCTION PROTEIN"/>
    <property type="match status" value="1"/>
</dbReference>
<evidence type="ECO:0000256" key="5">
    <source>
        <dbReference type="SAM" id="Phobius"/>
    </source>
</evidence>
<gene>
    <name evidence="6" type="ORF">METZ01_LOCUS286753</name>
</gene>